<dbReference type="EMBL" id="JAWDEY010000007">
    <property type="protein sequence ID" value="KAK6590395.1"/>
    <property type="molecule type" value="Genomic_DNA"/>
</dbReference>
<feature type="transmembrane region" description="Helical" evidence="1">
    <location>
        <begin position="178"/>
        <end position="199"/>
    </location>
</feature>
<feature type="transmembrane region" description="Helical" evidence="1">
    <location>
        <begin position="106"/>
        <end position="127"/>
    </location>
</feature>
<protein>
    <submittedName>
        <fullName evidence="2">Multi-pass transmembrane</fullName>
    </submittedName>
</protein>
<organism evidence="2 3">
    <name type="scientific">Cryptosporidium xiaoi</name>
    <dbReference type="NCBI Taxonomy" id="659607"/>
    <lineage>
        <taxon>Eukaryota</taxon>
        <taxon>Sar</taxon>
        <taxon>Alveolata</taxon>
        <taxon>Apicomplexa</taxon>
        <taxon>Conoidasida</taxon>
        <taxon>Coccidia</taxon>
        <taxon>Eucoccidiorida</taxon>
        <taxon>Eimeriorina</taxon>
        <taxon>Cryptosporidiidae</taxon>
        <taxon>Cryptosporidium</taxon>
    </lineage>
</organism>
<name>A0AAV9Y1R4_9CRYT</name>
<sequence length="260" mass="28907">MGKKKSKVDLNVAGLSASVGSMVLLMISLFLSSWLYNGAGKGFYPYPRYWGLLTVIGRKTQSHNEVWEIACMSAAKLALGLTCTSPLCVWYSHKCDAYRIVKNISYGTATVLAITCGMLTGAMICSLRSNISSLRLSTAFSFAAFLICSLTLCLYAFLMNEAFSIINSVGYYPVPQPSTSYAIAVGGVFLLLVAFIAFAQRYRNARAEKDFEEDTWYEYQNLKNEYYGYGNAYGDNYGYAYGNEYRNTYGNVYGNGAYNY</sequence>
<evidence type="ECO:0000256" key="1">
    <source>
        <dbReference type="SAM" id="Phobius"/>
    </source>
</evidence>
<keyword evidence="3" id="KW-1185">Reference proteome</keyword>
<evidence type="ECO:0000313" key="2">
    <source>
        <dbReference type="EMBL" id="KAK6590395.1"/>
    </source>
</evidence>
<feature type="transmembrane region" description="Helical" evidence="1">
    <location>
        <begin position="139"/>
        <end position="158"/>
    </location>
</feature>
<dbReference type="Proteomes" id="UP001311799">
    <property type="component" value="Unassembled WGS sequence"/>
</dbReference>
<accession>A0AAV9Y1R4</accession>
<gene>
    <name evidence="2" type="ORF">RS030_162514</name>
</gene>
<keyword evidence="1 2" id="KW-0812">Transmembrane</keyword>
<proteinExistence type="predicted"/>
<keyword evidence="1" id="KW-0472">Membrane</keyword>
<comment type="caution">
    <text evidence="2">The sequence shown here is derived from an EMBL/GenBank/DDBJ whole genome shotgun (WGS) entry which is preliminary data.</text>
</comment>
<reference evidence="2 3" key="1">
    <citation type="submission" date="2023-10" db="EMBL/GenBank/DDBJ databases">
        <title>Comparative genomics analysis reveals potential genetic determinants of host preference in Cryptosporidium xiaoi.</title>
        <authorList>
            <person name="Xiao L."/>
            <person name="Li J."/>
        </authorList>
    </citation>
    <scope>NUCLEOTIDE SEQUENCE [LARGE SCALE GENOMIC DNA]</scope>
    <source>
        <strain evidence="2 3">52996</strain>
    </source>
</reference>
<keyword evidence="1" id="KW-1133">Transmembrane helix</keyword>
<feature type="transmembrane region" description="Helical" evidence="1">
    <location>
        <begin position="12"/>
        <end position="36"/>
    </location>
</feature>
<dbReference type="AlphaFoldDB" id="A0AAV9Y1R4"/>
<evidence type="ECO:0000313" key="3">
    <source>
        <dbReference type="Proteomes" id="UP001311799"/>
    </source>
</evidence>